<evidence type="ECO:0000256" key="3">
    <source>
        <dbReference type="ARBA" id="ARBA00005164"/>
    </source>
</evidence>
<dbReference type="EC" id="5.4.2.2" evidence="6"/>
<gene>
    <name evidence="20" type="ORF">G7084_04585</name>
</gene>
<dbReference type="Pfam" id="PF00408">
    <property type="entry name" value="PGM_PMM_IV"/>
    <property type="match status" value="1"/>
</dbReference>
<dbReference type="PANTHER" id="PTHR45745:SF1">
    <property type="entry name" value="PHOSPHOGLUCOMUTASE 2B-RELATED"/>
    <property type="match status" value="1"/>
</dbReference>
<evidence type="ECO:0000313" key="20">
    <source>
        <dbReference type="EMBL" id="QIL50651.1"/>
    </source>
</evidence>
<keyword evidence="9 15" id="KW-0479">Metal-binding</keyword>
<name>A0A6G8AZX8_9LACO</name>
<dbReference type="Gene3D" id="3.30.310.50">
    <property type="entry name" value="Alpha-D-phosphohexomutase, C-terminal domain"/>
    <property type="match status" value="1"/>
</dbReference>
<evidence type="ECO:0000256" key="15">
    <source>
        <dbReference type="RuleBase" id="RU004326"/>
    </source>
</evidence>
<evidence type="ECO:0000256" key="1">
    <source>
        <dbReference type="ARBA" id="ARBA00000443"/>
    </source>
</evidence>
<evidence type="ECO:0000256" key="12">
    <source>
        <dbReference type="ARBA" id="ARBA00039995"/>
    </source>
</evidence>
<dbReference type="Gene3D" id="3.40.120.10">
    <property type="entry name" value="Alpha-D-Glucose-1,6-Bisphosphate, subunit A, domain 3"/>
    <property type="match status" value="3"/>
</dbReference>
<evidence type="ECO:0000256" key="6">
    <source>
        <dbReference type="ARBA" id="ARBA00012728"/>
    </source>
</evidence>
<evidence type="ECO:0000256" key="9">
    <source>
        <dbReference type="ARBA" id="ARBA00022723"/>
    </source>
</evidence>
<comment type="similarity">
    <text evidence="5 15">Belongs to the phosphohexose mutase family.</text>
</comment>
<reference evidence="20 21" key="1">
    <citation type="submission" date="2020-03" db="EMBL/GenBank/DDBJ databases">
        <title>Weissella sp. nov., isolated from Cybister lewisianus.</title>
        <authorList>
            <person name="Hyun D.-W."/>
            <person name="Bae J.-W."/>
        </authorList>
    </citation>
    <scope>NUCLEOTIDE SEQUENCE [LARGE SCALE GENOMIC DNA]</scope>
    <source>
        <strain evidence="20 21">HDW19</strain>
    </source>
</reference>
<dbReference type="InterPro" id="IPR005844">
    <property type="entry name" value="A-D-PHexomutase_a/b/a-I"/>
</dbReference>
<evidence type="ECO:0000256" key="8">
    <source>
        <dbReference type="ARBA" id="ARBA00022553"/>
    </source>
</evidence>
<evidence type="ECO:0000256" key="11">
    <source>
        <dbReference type="ARBA" id="ARBA00023235"/>
    </source>
</evidence>
<dbReference type="EMBL" id="CP049888">
    <property type="protein sequence ID" value="QIL50651.1"/>
    <property type="molecule type" value="Genomic_DNA"/>
</dbReference>
<comment type="pathway">
    <text evidence="3">Glycolipid metabolism; diglucosyl-diacylglycerol biosynthesis.</text>
</comment>
<evidence type="ECO:0000256" key="5">
    <source>
        <dbReference type="ARBA" id="ARBA00010231"/>
    </source>
</evidence>
<dbReference type="Pfam" id="PF02878">
    <property type="entry name" value="PGM_PMM_I"/>
    <property type="match status" value="1"/>
</dbReference>
<dbReference type="PANTHER" id="PTHR45745">
    <property type="entry name" value="PHOSPHOMANNOMUTASE 45A"/>
    <property type="match status" value="1"/>
</dbReference>
<comment type="cofactor">
    <cofactor evidence="2">
        <name>Mg(2+)</name>
        <dbReference type="ChEBI" id="CHEBI:18420"/>
    </cofactor>
</comment>
<protein>
    <recommendedName>
        <fullName evidence="12">Phosphoglucomutase</fullName>
        <ecNumber evidence="6">5.4.2.2</ecNumber>
    </recommendedName>
    <alternativeName>
        <fullName evidence="14">Alpha-phosphoglucomutase</fullName>
    </alternativeName>
    <alternativeName>
        <fullName evidence="13">Glucose phosphomutase</fullName>
    </alternativeName>
</protein>
<dbReference type="InterPro" id="IPR005841">
    <property type="entry name" value="Alpha-D-phosphohexomutase_SF"/>
</dbReference>
<keyword evidence="11" id="KW-0413">Isomerase</keyword>
<feature type="domain" description="Alpha-D-phosphohexomutase alpha/beta/alpha" evidence="19">
    <location>
        <begin position="326"/>
        <end position="451"/>
    </location>
</feature>
<evidence type="ECO:0000259" key="19">
    <source>
        <dbReference type="Pfam" id="PF02880"/>
    </source>
</evidence>
<dbReference type="GO" id="GO:0006006">
    <property type="term" value="P:glucose metabolic process"/>
    <property type="evidence" value="ECO:0007669"/>
    <property type="project" value="UniProtKB-KW"/>
</dbReference>
<feature type="domain" description="Alpha-D-phosphohexomutase C-terminal" evidence="16">
    <location>
        <begin position="520"/>
        <end position="559"/>
    </location>
</feature>
<dbReference type="CDD" id="cd05799">
    <property type="entry name" value="PGM2"/>
    <property type="match status" value="1"/>
</dbReference>
<dbReference type="Proteomes" id="UP000500741">
    <property type="component" value="Chromosome"/>
</dbReference>
<proteinExistence type="inferred from homology"/>
<feature type="domain" description="Alpha-D-phosphohexomutase alpha/beta/alpha" evidence="17">
    <location>
        <begin position="42"/>
        <end position="180"/>
    </location>
</feature>
<dbReference type="SUPFAM" id="SSF55957">
    <property type="entry name" value="Phosphoglucomutase, C-terminal domain"/>
    <property type="match status" value="1"/>
</dbReference>
<comment type="catalytic activity">
    <reaction evidence="1">
        <text>alpha-D-glucose 1-phosphate = alpha-D-glucose 6-phosphate</text>
        <dbReference type="Rhea" id="RHEA:23536"/>
        <dbReference type="ChEBI" id="CHEBI:58225"/>
        <dbReference type="ChEBI" id="CHEBI:58601"/>
        <dbReference type="EC" id="5.4.2.2"/>
    </reaction>
</comment>
<sequence>MSWKKTYNIWLEKADLSADLKADLKNMQNDGEREDAFYTPLSFGTAGMRGILGAGINRMNIYTVRQATEGLARLIDSFEDSALKNRGVAISYDSRHYSSEFAKEAGRVLGAHGIKAFVFEQLRPTPELSFAVRHLNAYAGIMITASHNPKNYNGYKIYGEDGGQMPPKESDIITDAIRQVDMFNVPVADLDTLKKQKLYQNLGVELDQAYLKNIKTVSINQELIDTVGKEMKLVYSPLHGTGGLITGQALENAGFKNVVMVPEQKEPNGDFPTVELPNPEDPKALSMGIELANQEDADVVIAVDPDADRMGTAVRQPSGEYVMLTGNQIGAVMMNYILTAQKAANLLPDNGVLVKSIVSSEFAADIAASFGIKTINVLTGFKYIAEQIKNYELNHDHTFLFGFEESYGYLVKPFVRDKDSVQATVLMAEVAAYYKSIGKTVYDGVQELFEQFGYFIEDTKALTFTGIDGKAQIEQLIAKFRKEVPTSFGALDVVRIEDFAAGTDTDMVSGTVHEIKLPAAEVLKYWLSDGSWVAVRPSGTEPKIKFYVGTKGATSELARTQLVAIQTTIESYLNN</sequence>
<keyword evidence="10 15" id="KW-0460">Magnesium</keyword>
<accession>A0A6G8AZX8</accession>
<dbReference type="InterPro" id="IPR005843">
    <property type="entry name" value="A-D-PHexomutase_C"/>
</dbReference>
<keyword evidence="8" id="KW-0597">Phosphoprotein</keyword>
<dbReference type="PROSITE" id="PS00710">
    <property type="entry name" value="PGM_PMM"/>
    <property type="match status" value="1"/>
</dbReference>
<dbReference type="PRINTS" id="PR00509">
    <property type="entry name" value="PGMPMM"/>
</dbReference>
<dbReference type="GO" id="GO:0008973">
    <property type="term" value="F:phosphopentomutase activity"/>
    <property type="evidence" value="ECO:0007669"/>
    <property type="project" value="TreeGrafter"/>
</dbReference>
<keyword evidence="21" id="KW-1185">Reference proteome</keyword>
<evidence type="ECO:0000256" key="7">
    <source>
        <dbReference type="ARBA" id="ARBA00022526"/>
    </source>
</evidence>
<dbReference type="GO" id="GO:0006166">
    <property type="term" value="P:purine ribonucleoside salvage"/>
    <property type="evidence" value="ECO:0007669"/>
    <property type="project" value="TreeGrafter"/>
</dbReference>
<dbReference type="KEGG" id="wco:G7084_04585"/>
<evidence type="ECO:0000256" key="13">
    <source>
        <dbReference type="ARBA" id="ARBA00041398"/>
    </source>
</evidence>
<evidence type="ECO:0000259" key="18">
    <source>
        <dbReference type="Pfam" id="PF02879"/>
    </source>
</evidence>
<evidence type="ECO:0000259" key="17">
    <source>
        <dbReference type="Pfam" id="PF02878"/>
    </source>
</evidence>
<dbReference type="InterPro" id="IPR005846">
    <property type="entry name" value="A-D-PHexomutase_a/b/a-III"/>
</dbReference>
<keyword evidence="7" id="KW-0313">Glucose metabolism</keyword>
<dbReference type="InterPro" id="IPR016055">
    <property type="entry name" value="A-D-PHexomutase_a/b/a-I/II/III"/>
</dbReference>
<keyword evidence="7" id="KW-0119">Carbohydrate metabolism</keyword>
<dbReference type="InterPro" id="IPR036900">
    <property type="entry name" value="A-D-PHexomutase_C_sf"/>
</dbReference>
<dbReference type="Pfam" id="PF02879">
    <property type="entry name" value="PGM_PMM_II"/>
    <property type="match status" value="1"/>
</dbReference>
<organism evidence="20 21">
    <name type="scientific">Weissella coleopterorum</name>
    <dbReference type="NCBI Taxonomy" id="2714949"/>
    <lineage>
        <taxon>Bacteria</taxon>
        <taxon>Bacillati</taxon>
        <taxon>Bacillota</taxon>
        <taxon>Bacilli</taxon>
        <taxon>Lactobacillales</taxon>
        <taxon>Lactobacillaceae</taxon>
        <taxon>Weissella</taxon>
    </lineage>
</organism>
<evidence type="ECO:0000256" key="10">
    <source>
        <dbReference type="ARBA" id="ARBA00022842"/>
    </source>
</evidence>
<dbReference type="InterPro" id="IPR005845">
    <property type="entry name" value="A-D-PHexomutase_a/b/a-II"/>
</dbReference>
<dbReference type="SUPFAM" id="SSF53738">
    <property type="entry name" value="Phosphoglucomutase, first 3 domains"/>
    <property type="match status" value="3"/>
</dbReference>
<evidence type="ECO:0000259" key="16">
    <source>
        <dbReference type="Pfam" id="PF00408"/>
    </source>
</evidence>
<comment type="pathway">
    <text evidence="4">Lipid metabolism.</text>
</comment>
<dbReference type="InterPro" id="IPR016066">
    <property type="entry name" value="A-D-PHexomutase_CS"/>
</dbReference>
<evidence type="ECO:0000256" key="2">
    <source>
        <dbReference type="ARBA" id="ARBA00001946"/>
    </source>
</evidence>
<dbReference type="Pfam" id="PF02880">
    <property type="entry name" value="PGM_PMM_III"/>
    <property type="match status" value="1"/>
</dbReference>
<evidence type="ECO:0000313" key="21">
    <source>
        <dbReference type="Proteomes" id="UP000500741"/>
    </source>
</evidence>
<dbReference type="AlphaFoldDB" id="A0A6G8AZX8"/>
<dbReference type="RefSeq" id="WP_166010461.1">
    <property type="nucleotide sequence ID" value="NZ_CP049888.1"/>
</dbReference>
<dbReference type="GO" id="GO:0000287">
    <property type="term" value="F:magnesium ion binding"/>
    <property type="evidence" value="ECO:0007669"/>
    <property type="project" value="InterPro"/>
</dbReference>
<evidence type="ECO:0000256" key="14">
    <source>
        <dbReference type="ARBA" id="ARBA00041467"/>
    </source>
</evidence>
<dbReference type="GO" id="GO:0004614">
    <property type="term" value="F:phosphoglucomutase activity"/>
    <property type="evidence" value="ECO:0007669"/>
    <property type="project" value="UniProtKB-EC"/>
</dbReference>
<feature type="domain" description="Alpha-D-phosphohexomutase alpha/beta/alpha" evidence="18">
    <location>
        <begin position="210"/>
        <end position="313"/>
    </location>
</feature>
<evidence type="ECO:0000256" key="4">
    <source>
        <dbReference type="ARBA" id="ARBA00005189"/>
    </source>
</evidence>